<dbReference type="EMBL" id="BLVP01000006">
    <property type="protein sequence ID" value="GFM36539.1"/>
    <property type="molecule type" value="Genomic_DNA"/>
</dbReference>
<evidence type="ECO:0000256" key="1">
    <source>
        <dbReference type="SAM" id="SignalP"/>
    </source>
</evidence>
<dbReference type="AlphaFoldDB" id="A0A7J0BS79"/>
<comment type="caution">
    <text evidence="2">The sequence shown here is derived from an EMBL/GenBank/DDBJ whole genome shotgun (WGS) entry which is preliminary data.</text>
</comment>
<dbReference type="Gene3D" id="3.40.190.10">
    <property type="entry name" value="Periplasmic binding protein-like II"/>
    <property type="match status" value="1"/>
</dbReference>
<organism evidence="2 3">
    <name type="scientific">Desulfovibrio psychrotolerans</name>
    <dbReference type="NCBI Taxonomy" id="415242"/>
    <lineage>
        <taxon>Bacteria</taxon>
        <taxon>Pseudomonadati</taxon>
        <taxon>Thermodesulfobacteriota</taxon>
        <taxon>Desulfovibrionia</taxon>
        <taxon>Desulfovibrionales</taxon>
        <taxon>Desulfovibrionaceae</taxon>
        <taxon>Desulfovibrio</taxon>
    </lineage>
</organism>
<gene>
    <name evidence="2" type="ORF">DSM19430T_12230</name>
</gene>
<sequence>MRMSSGLLPRCCRYVASAVLLAVAAVVFSASAGCAAQNQRTVLRVIPYPDIPGDFDTMLAIVETGFEAQHPDIDLVLVRADVSDVYDLGYLAKVLTADTGRDGVHIVESDTIMMGDLALAGILRPQTFSMTDWHPLIVQATTVNGVRYGVPHWLCGNFLITRDAQLAGSQGVEDMYRRIREIKPQGPWLAGNYAGNSYLVLYYTQAWGENRPGTDDLQPAITGAIDSGAVGTLSVATALCDENGANPCVDGTYYNDFSPIFERTVRGEYAALQGFSESMWYMAQYGAISKEWYVSPLPVGRVNRNVLLGDAYIARKDMDTATAAAAEKFYAFMMQDATYRDIIFSGGSRGGVPVPRYLAPARLGIFDLPELQADIYYRRILAAMTSPGGTNYPNLYVPENRDRIYEQVMPYLNGTMPVLPRRGIMQHEGVRRQISQ</sequence>
<dbReference type="PROSITE" id="PS51257">
    <property type="entry name" value="PROKAR_LIPOPROTEIN"/>
    <property type="match status" value="1"/>
</dbReference>
<keyword evidence="3" id="KW-1185">Reference proteome</keyword>
<keyword evidence="1" id="KW-0732">Signal</keyword>
<accession>A0A7J0BS79</accession>
<name>A0A7J0BS79_9BACT</name>
<evidence type="ECO:0000313" key="3">
    <source>
        <dbReference type="Proteomes" id="UP000503820"/>
    </source>
</evidence>
<dbReference type="SUPFAM" id="SSF53850">
    <property type="entry name" value="Periplasmic binding protein-like II"/>
    <property type="match status" value="1"/>
</dbReference>
<feature type="signal peptide" evidence="1">
    <location>
        <begin position="1"/>
        <end position="32"/>
    </location>
</feature>
<dbReference type="Proteomes" id="UP000503820">
    <property type="component" value="Unassembled WGS sequence"/>
</dbReference>
<evidence type="ECO:0000313" key="2">
    <source>
        <dbReference type="EMBL" id="GFM36539.1"/>
    </source>
</evidence>
<feature type="chain" id="PRO_5029595427" description="ABC transporter substrate-binding protein" evidence="1">
    <location>
        <begin position="33"/>
        <end position="436"/>
    </location>
</feature>
<evidence type="ECO:0008006" key="4">
    <source>
        <dbReference type="Google" id="ProtNLM"/>
    </source>
</evidence>
<protein>
    <recommendedName>
        <fullName evidence="4">ABC transporter substrate-binding protein</fullName>
    </recommendedName>
</protein>
<proteinExistence type="predicted"/>
<reference evidence="2 3" key="1">
    <citation type="submission" date="2020-05" db="EMBL/GenBank/DDBJ databases">
        <title>Draft genome sequence of Desulfovibrio psychrotolerans JS1T.</title>
        <authorList>
            <person name="Ueno A."/>
            <person name="Tamazawa S."/>
            <person name="Tamamura S."/>
            <person name="Murakami T."/>
            <person name="Kiyama T."/>
            <person name="Inomata H."/>
            <person name="Amano Y."/>
            <person name="Miyakawa K."/>
            <person name="Tamaki H."/>
            <person name="Naganuma T."/>
            <person name="Kaneko K."/>
        </authorList>
    </citation>
    <scope>NUCLEOTIDE SEQUENCE [LARGE SCALE GENOMIC DNA]</scope>
    <source>
        <strain evidence="2 3">JS1</strain>
    </source>
</reference>